<evidence type="ECO:0000256" key="6">
    <source>
        <dbReference type="ARBA" id="ARBA00022843"/>
    </source>
</evidence>
<feature type="repeat" description="Filamin" evidence="9">
    <location>
        <begin position="1448"/>
        <end position="1544"/>
    </location>
</feature>
<sequence length="2544" mass="270966">MSGAHPRLHQSAAPAPNAVSPDKDAEMPATEKDLAEDAPWKKIQQNTFTRWCNEHLKCVNKRIGNLQTDLGDGLRLIGLLEVLSQKKMFRKYNQRPTFRQMQLENVSVALEFLDKENIKLVSIDSKAIVDGNLKLILGLIWTLILHYSISMPMWDEEEEGDGSKQKTPKQRLLGWIQNKLPELPITNFHRDWQTGRALGALVDSCAPGLCPDWDQWDQTKPVDNAREAMQQADDWLGIPQVITPEEIVDPNVDEHSVMTYLSQFPKAKLKPGAPLRPKLNPKKARAYGPGVEPVGNVVMKKALFTVETISAGMGEVLVYVEDPAGHREEAKVTANNDKNRTYSVVYIPKVTGMHKVTVLFAGQHISKSPFEVEIGMAQGDSSKATAQGPGIEPLGNIANKSTYFDVYTAGAGVGEVEVMIIDPAGKKSTVPCTIEDKGNSSYRCTYKPIQEGQHTLYVTFAGGQISKSPFIVTVGEACNPSLCRAKGRGLQPKGLRVKETADFQVFTKGAGTGELKVSIKGPKGLEEPCKRKDLGDGVYAFDYYPTTPGTYSITITWGGQHIPRSPIEVKIGAEAGPQKVRAWGPGLEHGIVGKSADFVVEAVGDNVGTLGFSVEGPSQAKIECDDKGDGSCDVRYWPTESGEYAVHVLCNNEDIQHSPFMAEIVNAPNKDFYPDKVKAHGPGLQSSGLAVGKPTEFTVDAKQGGKAPLKIVAQDVEGTPVEVQVKDNANGTYACSYTPRKPVKHTAMISWGGVNIPESPFRMNIGAGCHPNKVKVSGPGVAKTGLKAFEPTYFTVDCAEAGQGDISIGIKCAPGVVGPAEADIDFDIIRNDNDTFTVKYTPPGAGSYTIMVLFADQAIPMTPIRIKVDPSHDASKVKAEGPGLSRSGVELNKPTHFTVSTKAAGKANLDCSFSGPTKAEAVKDFEIINNHDNTHTVKYTPVQQGPLGVAVTYGGDNIPKSPFNVAVAPTMDLSKINVTGLGDKMTVGKDQEVTVKSKGAGGQGKVAAKVTSPSGKPVASKVEPGLSPESSQVKFIPREAGPYQVELTYDGVPIPGSPYSPTAYPVSDPSKVRCSGPGLERAKVGEKGEFVVDCTNAGPAELTIEIISDSGTEAEVHIQDNGDGTYTITYIPLYPGSYTLTIRYGGQDVPNFPARLTVEPAVDASGVRVFGPGVEGKGVFREATTDFTVDARALTQTGGDHIKTLISNPSGSRTDALIADLGDGTYNVEYTPYEEGPHSVEVCYDGSPVPKSPFRVAVTEGCDPARVRVHGPGLKGGITNKANKFTVETRGAGTGGLGLAVEGPSEAKMSCTDNKDGSCSVEYIPYETGTYNLNITYGGQPIKGSPFSVPVSDTVDSTKVKCQGPGLGNNVRANVPQAFTVDASKAGVAPMQVRVQGPKGVVEPVEVVDNGDQTHTVNYVPTREGPYSINVLYADEEIPRSPYKVKVLPTHDASKVRASGPGLNTTGVPASLPVEFTIDAKDAGEGLLAVAITDPEGNPKKANIRANHDGTYLVSYVPDMTGRYTILIKYGGDEIPYSPYRIRALPTGDASKCTVTVSIGGHGLGAGVGPTIQIGEQTVITVDAKAAGKGKVTCSVCTPEGAELDVDVVENEDGTFDIFYTAPQPGEYVICVRFGGEHIPNSPFQVTALEGAPSDQLMQQSQIPQYYAQQPWATDRPMGMNGLDVAGLRPFDLVIPFTIQKGEITGEVRMPSGKVAKPDITDNKDGTVTVKYAPTEAGLHEMDIKYDGIHIPGSPLQFYVDYMNSGNVSAYGPGLIHGTVNKPAVFTVNTKDAGEGGLSLAIEGPSKADISCLDNQDGTCTVSYLPVLPGDYSILVKYNDKHIPGSPFSARITGDDSMRMSHLAVGSAADIPLDIGEFDLSQLTASLTTPSGREEPCLLKMLRNGHVGISFVPKEIGEHFVNIKKNGRHIPSSPIAVMIKQSEIGDASRVRVSGQGLSEARTFEPAEFIIDTRDAGYGGLSLSIEGPSKVDINTEDQEDGTCKVTYCPTEPGNYIINIKFADQHVPGSAFTVKVTGEGRMKESITRKRRAASVANVGSQCDLSLKIPEISIADMTAQVTSPSGQVHKADIMEGENNTYCIRFVPTETGVHTVCVKYNGAHVPGSPFQFTVGPLGEGGAHKVRAGGPGLERAEAGVPAEFSIWTREAGAGGLSIAVEGPSKAEIAFEDRKDGSSGVSYIVQEPGDYEVSIRFNDEHIPDSPFIVPVASPSDDARRLTVASLQESGLKVNQPASFAVSLNGAKGVIDAKVHSPSGALEECCVTEIDQDKYAVRFIPRENGLYLIDVKFNGSHIPGSPFKIRVGETGQAGDPGMVSAYGAGLERGTTGSACEFVVNTSKAGPGALAVTIDGPSKVKMDCVECPEGYRVTYTPMAPGNYLISIKYGGPYHIGGSPFKAKITGNKLVSSHSMHETSSVMVDPVTRAISCSQQGAPTQSDASKVVAKGTGLTKAYVGQKNSFSVDCSKAGRNMLLVGVDGPKVPCEEILVKHLGSRMYNVSYQLKEKGEYILVVKWGDDHIPGSPYHITV</sequence>
<feature type="domain" description="Calponin-homology (CH)" evidence="11">
    <location>
        <begin position="42"/>
        <end position="148"/>
    </location>
</feature>
<evidence type="ECO:0000259" key="11">
    <source>
        <dbReference type="PROSITE" id="PS50021"/>
    </source>
</evidence>
<feature type="repeat" description="Filamin" evidence="9">
    <location>
        <begin position="1850"/>
        <end position="1939"/>
    </location>
</feature>
<keyword evidence="5" id="KW-0677">Repeat</keyword>
<feature type="repeat" description="Filamin" evidence="9">
    <location>
        <begin position="968"/>
        <end position="1063"/>
    </location>
</feature>
<dbReference type="FunFam" id="2.60.40.10:FF:000125">
    <property type="entry name" value="filamin-B isoform X1"/>
    <property type="match status" value="1"/>
</dbReference>
<dbReference type="Pfam" id="PF00630">
    <property type="entry name" value="Filamin"/>
    <property type="match status" value="23"/>
</dbReference>
<feature type="repeat" description="Filamin" evidence="9">
    <location>
        <begin position="2032"/>
        <end position="2130"/>
    </location>
</feature>
<keyword evidence="6" id="KW-0832">Ubl conjugation</keyword>
<evidence type="ECO:0000256" key="3">
    <source>
        <dbReference type="ARBA" id="ARBA00022490"/>
    </source>
</evidence>
<feature type="repeat" description="Filamin" evidence="9">
    <location>
        <begin position="1259"/>
        <end position="1351"/>
    </location>
</feature>
<dbReference type="FunFam" id="2.60.40.10:FF:000042">
    <property type="entry name" value="Filamin-B isoform B"/>
    <property type="match status" value="1"/>
</dbReference>
<keyword evidence="4" id="KW-0597">Phosphoprotein</keyword>
<feature type="repeat" description="Filamin" evidence="9">
    <location>
        <begin position="2324"/>
        <end position="2416"/>
    </location>
</feature>
<feature type="repeat" description="Filamin" evidence="9">
    <location>
        <begin position="2450"/>
        <end position="2544"/>
    </location>
</feature>
<keyword evidence="8" id="KW-0206">Cytoskeleton</keyword>
<dbReference type="EMBL" id="JAUZQC010000011">
    <property type="protein sequence ID" value="KAK5863039.1"/>
    <property type="molecule type" value="Genomic_DNA"/>
</dbReference>
<feature type="region of interest" description="Disordered" evidence="10">
    <location>
        <begin position="1"/>
        <end position="36"/>
    </location>
</feature>
<dbReference type="PANTHER" id="PTHR38537">
    <property type="entry name" value="JITTERBUG, ISOFORM N"/>
    <property type="match status" value="1"/>
</dbReference>
<feature type="repeat" description="Filamin" evidence="9">
    <location>
        <begin position="1064"/>
        <end position="1158"/>
    </location>
</feature>
<dbReference type="FunFam" id="1.10.418.10:FF:000008">
    <property type="entry name" value="Filamin-B isoform C"/>
    <property type="match status" value="1"/>
</dbReference>
<feature type="repeat" description="Filamin" evidence="9">
    <location>
        <begin position="475"/>
        <end position="571"/>
    </location>
</feature>
<evidence type="ECO:0000256" key="2">
    <source>
        <dbReference type="ARBA" id="ARBA00009238"/>
    </source>
</evidence>
<dbReference type="InterPro" id="IPR001715">
    <property type="entry name" value="CH_dom"/>
</dbReference>
<dbReference type="FunFam" id="2.60.40.10:FF:000154">
    <property type="entry name" value="filamin-B isoform X1"/>
    <property type="match status" value="1"/>
</dbReference>
<reference evidence="12 13" key="2">
    <citation type="journal article" date="2023" name="Mol. Biol. Evol.">
        <title>Genomics of Secondarily Temperate Adaptation in the Only Non-Antarctic Icefish.</title>
        <authorList>
            <person name="Rivera-Colon A.G."/>
            <person name="Rayamajhi N."/>
            <person name="Minhas B.F."/>
            <person name="Madrigal G."/>
            <person name="Bilyk K.T."/>
            <person name="Yoon V."/>
            <person name="Hune M."/>
            <person name="Gregory S."/>
            <person name="Cheng C.H.C."/>
            <person name="Catchen J.M."/>
        </authorList>
    </citation>
    <scope>NUCLEOTIDE SEQUENCE [LARGE SCALE GENOMIC DNA]</scope>
    <source>
        <strain evidence="12">JMC-PN-2008</strain>
    </source>
</reference>
<dbReference type="GO" id="GO:0007399">
    <property type="term" value="P:nervous system development"/>
    <property type="evidence" value="ECO:0007669"/>
    <property type="project" value="UniProtKB-ARBA"/>
</dbReference>
<feature type="repeat" description="Filamin" evidence="9">
    <location>
        <begin position="1159"/>
        <end position="1258"/>
    </location>
</feature>
<feature type="region of interest" description="Disordered" evidence="10">
    <location>
        <begin position="998"/>
        <end position="1029"/>
    </location>
</feature>
<dbReference type="FunFam" id="2.60.40.10:FF:000096">
    <property type="entry name" value="filamin-C isoform X2"/>
    <property type="match status" value="1"/>
</dbReference>
<feature type="repeat" description="Filamin" evidence="9">
    <location>
        <begin position="766"/>
        <end position="868"/>
    </location>
</feature>
<dbReference type="CDD" id="cd21308">
    <property type="entry name" value="CH_FLNA_rpt1"/>
    <property type="match status" value="1"/>
</dbReference>
<dbReference type="InterPro" id="IPR014756">
    <property type="entry name" value="Ig_E-set"/>
</dbReference>
<dbReference type="SMART" id="SM00033">
    <property type="entry name" value="CH"/>
    <property type="match status" value="2"/>
</dbReference>
<feature type="repeat" description="Filamin" evidence="9">
    <location>
        <begin position="1557"/>
        <end position="1648"/>
    </location>
</feature>
<dbReference type="SUPFAM" id="SSF81296">
    <property type="entry name" value="E set domains"/>
    <property type="match status" value="23"/>
</dbReference>
<feature type="repeat" description="Filamin" evidence="9">
    <location>
        <begin position="276"/>
        <end position="374"/>
    </location>
</feature>
<feature type="repeat" description="Filamin" evidence="9">
    <location>
        <begin position="669"/>
        <end position="765"/>
    </location>
</feature>
<dbReference type="PANTHER" id="PTHR38537:SF5">
    <property type="entry name" value="FILAMIN-A"/>
    <property type="match status" value="1"/>
</dbReference>
<dbReference type="InterPro" id="IPR044801">
    <property type="entry name" value="Filamin"/>
</dbReference>
<dbReference type="Gene3D" id="2.60.40.10">
    <property type="entry name" value="Immunoglobulins"/>
    <property type="match status" value="23"/>
</dbReference>
<dbReference type="GO" id="GO:0030036">
    <property type="term" value="P:actin cytoskeleton organization"/>
    <property type="evidence" value="ECO:0007669"/>
    <property type="project" value="InterPro"/>
</dbReference>
<feature type="repeat" description="Filamin" evidence="9">
    <location>
        <begin position="869"/>
        <end position="967"/>
    </location>
</feature>
<comment type="caution">
    <text evidence="12">The sequence shown here is derived from an EMBL/GenBank/DDBJ whole genome shotgun (WGS) entry which is preliminary data.</text>
</comment>
<gene>
    <name evidence="12" type="ORF">PBY51_000100</name>
</gene>
<dbReference type="InterPro" id="IPR001589">
    <property type="entry name" value="Actinin_actin-bd_CS"/>
</dbReference>
<organism evidence="12 13">
    <name type="scientific">Eleginops maclovinus</name>
    <name type="common">Patagonian blennie</name>
    <name type="synonym">Eleginus maclovinus</name>
    <dbReference type="NCBI Taxonomy" id="56733"/>
    <lineage>
        <taxon>Eukaryota</taxon>
        <taxon>Metazoa</taxon>
        <taxon>Chordata</taxon>
        <taxon>Craniata</taxon>
        <taxon>Vertebrata</taxon>
        <taxon>Euteleostomi</taxon>
        <taxon>Actinopterygii</taxon>
        <taxon>Neopterygii</taxon>
        <taxon>Teleostei</taxon>
        <taxon>Neoteleostei</taxon>
        <taxon>Acanthomorphata</taxon>
        <taxon>Eupercaria</taxon>
        <taxon>Perciformes</taxon>
        <taxon>Notothenioidei</taxon>
        <taxon>Eleginopidae</taxon>
        <taxon>Eleginops</taxon>
    </lineage>
</organism>
<dbReference type="SMART" id="SM00557">
    <property type="entry name" value="IG_FLMN"/>
    <property type="match status" value="23"/>
</dbReference>
<feature type="repeat" description="Filamin" evidence="9">
    <location>
        <begin position="1760"/>
        <end position="1852"/>
    </location>
</feature>
<evidence type="ECO:0000256" key="7">
    <source>
        <dbReference type="ARBA" id="ARBA00023203"/>
    </source>
</evidence>
<dbReference type="FunFam" id="2.60.40.10:FF:000001">
    <property type="entry name" value="Filamin-C isoform b"/>
    <property type="match status" value="5"/>
</dbReference>
<evidence type="ECO:0000256" key="10">
    <source>
        <dbReference type="SAM" id="MobiDB-lite"/>
    </source>
</evidence>
<feature type="repeat" description="Filamin" evidence="9">
    <location>
        <begin position="572"/>
        <end position="664"/>
    </location>
</feature>
<dbReference type="FunFam" id="2.60.40.10:FF:000126">
    <property type="entry name" value="filamin-C isoform X1"/>
    <property type="match status" value="1"/>
</dbReference>
<dbReference type="PROSITE" id="PS00020">
    <property type="entry name" value="ACTININ_2"/>
    <property type="match status" value="1"/>
</dbReference>
<dbReference type="InterPro" id="IPR001298">
    <property type="entry name" value="Filamin/ABP280_rpt"/>
</dbReference>
<feature type="repeat" description="Filamin" evidence="9">
    <location>
        <begin position="1702"/>
        <end position="1760"/>
    </location>
</feature>
<evidence type="ECO:0000256" key="4">
    <source>
        <dbReference type="ARBA" id="ARBA00022553"/>
    </source>
</evidence>
<dbReference type="GO" id="GO:0051015">
    <property type="term" value="F:actin filament binding"/>
    <property type="evidence" value="ECO:0007669"/>
    <property type="project" value="InterPro"/>
</dbReference>
<dbReference type="FunFam" id="1.10.418.10:FF:000006">
    <property type="entry name" value="Filamin-B isoform A"/>
    <property type="match status" value="1"/>
</dbReference>
<dbReference type="FunFam" id="2.60.40.10:FF:000122">
    <property type="entry name" value="filamin-C isoform X2"/>
    <property type="match status" value="1"/>
</dbReference>
<feature type="repeat" description="Filamin" evidence="9">
    <location>
        <begin position="376"/>
        <end position="474"/>
    </location>
</feature>
<keyword evidence="13" id="KW-1185">Reference proteome</keyword>
<accession>A0AAN8ANU2</accession>
<dbReference type="GO" id="GO:0005856">
    <property type="term" value="C:cytoskeleton"/>
    <property type="evidence" value="ECO:0007669"/>
    <property type="project" value="UniProtKB-SubCell"/>
</dbReference>
<dbReference type="Pfam" id="PF00307">
    <property type="entry name" value="CH"/>
    <property type="match status" value="2"/>
</dbReference>
<feature type="repeat" description="Filamin" evidence="9">
    <location>
        <begin position="2227"/>
        <end position="2320"/>
    </location>
</feature>
<dbReference type="InterPro" id="IPR013783">
    <property type="entry name" value="Ig-like_fold"/>
</dbReference>
<comment type="similarity">
    <text evidence="2">Belongs to the filamin family.</text>
</comment>
<keyword evidence="7" id="KW-0009">Actin-binding</keyword>
<evidence type="ECO:0000313" key="13">
    <source>
        <dbReference type="Proteomes" id="UP001346869"/>
    </source>
</evidence>
<dbReference type="InterPro" id="IPR036872">
    <property type="entry name" value="CH_dom_sf"/>
</dbReference>
<evidence type="ECO:0000313" key="12">
    <source>
        <dbReference type="EMBL" id="KAK5863039.1"/>
    </source>
</evidence>
<dbReference type="FunFam" id="2.60.40.10:FF:000168">
    <property type="entry name" value="filamin-C isoform X2"/>
    <property type="match status" value="1"/>
</dbReference>
<dbReference type="FunFam" id="2.60.40.10:FF:000092">
    <property type="entry name" value="Filamin-B isoform B"/>
    <property type="match status" value="1"/>
</dbReference>
<feature type="repeat" description="Filamin" evidence="9">
    <location>
        <begin position="2133"/>
        <end position="2225"/>
    </location>
</feature>
<reference evidence="12 13" key="1">
    <citation type="journal article" date="2023" name="Genes (Basel)">
        <title>Chromosome-Level Genome Assembly and Circadian Gene Repertoire of the Patagonia Blennie Eleginops maclovinus-The Closest Ancestral Proxy of Antarctic Cryonotothenioids.</title>
        <authorList>
            <person name="Cheng C.C."/>
            <person name="Rivera-Colon A.G."/>
            <person name="Minhas B.F."/>
            <person name="Wilson L."/>
            <person name="Rayamajhi N."/>
            <person name="Vargas-Chacoff L."/>
            <person name="Catchen J.M."/>
        </authorList>
    </citation>
    <scope>NUCLEOTIDE SEQUENCE [LARGE SCALE GENOMIC DNA]</scope>
    <source>
        <strain evidence="12">JMC-PN-2008</strain>
    </source>
</reference>
<comment type="subcellular location">
    <subcellularLocation>
        <location evidence="1">Cytoplasm</location>
        <location evidence="1">Cytoskeleton</location>
    </subcellularLocation>
</comment>
<dbReference type="PROSITE" id="PS50021">
    <property type="entry name" value="CH"/>
    <property type="match status" value="2"/>
</dbReference>
<evidence type="ECO:0000256" key="5">
    <source>
        <dbReference type="ARBA" id="ARBA00022737"/>
    </source>
</evidence>
<dbReference type="PROSITE" id="PS50194">
    <property type="entry name" value="FILAMIN_REPEAT"/>
    <property type="match status" value="23"/>
</dbReference>
<evidence type="ECO:0000256" key="9">
    <source>
        <dbReference type="PROSITE-ProRule" id="PRU00087"/>
    </source>
</evidence>
<feature type="compositionally biased region" description="Basic and acidic residues" evidence="10">
    <location>
        <begin position="21"/>
        <end position="36"/>
    </location>
</feature>
<name>A0AAN8ANU2_ELEMC</name>
<dbReference type="FunFam" id="2.60.40.10:FF:000079">
    <property type="entry name" value="Filamin-B isoform C"/>
    <property type="match status" value="1"/>
</dbReference>
<keyword evidence="3" id="KW-0963">Cytoplasm</keyword>
<dbReference type="FunFam" id="2.60.40.10:FF:000118">
    <property type="entry name" value="filamin-C isoform X2"/>
    <property type="match status" value="1"/>
</dbReference>
<dbReference type="FunFam" id="2.60.40.10:FF:000105">
    <property type="entry name" value="filamin-C isoform X1"/>
    <property type="match status" value="1"/>
</dbReference>
<feature type="domain" description="Calponin-homology (CH)" evidence="11">
    <location>
        <begin position="166"/>
        <end position="269"/>
    </location>
</feature>
<feature type="repeat" description="Filamin" evidence="9">
    <location>
        <begin position="1352"/>
        <end position="1447"/>
    </location>
</feature>
<dbReference type="FunFam" id="2.60.40.10:FF:000007">
    <property type="entry name" value="Filamin-B isoform C"/>
    <property type="match status" value="3"/>
</dbReference>
<dbReference type="Gene3D" id="1.10.418.10">
    <property type="entry name" value="Calponin-like domain"/>
    <property type="match status" value="2"/>
</dbReference>
<evidence type="ECO:0000256" key="1">
    <source>
        <dbReference type="ARBA" id="ARBA00004245"/>
    </source>
</evidence>
<dbReference type="Proteomes" id="UP001346869">
    <property type="component" value="Unassembled WGS sequence"/>
</dbReference>
<proteinExistence type="inferred from homology"/>
<protein>
    <recommendedName>
        <fullName evidence="11">Calponin-homology (CH) domain-containing protein</fullName>
    </recommendedName>
</protein>
<evidence type="ECO:0000256" key="8">
    <source>
        <dbReference type="ARBA" id="ARBA00023212"/>
    </source>
</evidence>
<dbReference type="FunFam" id="2.60.40.10:FF:000157">
    <property type="entry name" value="filamin-C isoform X1"/>
    <property type="match status" value="1"/>
</dbReference>
<dbReference type="SUPFAM" id="SSF47576">
    <property type="entry name" value="Calponin-homology domain, CH-domain"/>
    <property type="match status" value="1"/>
</dbReference>
<dbReference type="FunFam" id="2.60.40.10:FF:000102">
    <property type="entry name" value="filamin-B isoform X2"/>
    <property type="match status" value="1"/>
</dbReference>
<dbReference type="InterPro" id="IPR017868">
    <property type="entry name" value="Filamin/ABP280_repeat-like"/>
</dbReference>
<feature type="repeat" description="Filamin" evidence="9">
    <location>
        <begin position="1942"/>
        <end position="2034"/>
    </location>
</feature>
<dbReference type="FunFam" id="2.60.40.10:FF:000115">
    <property type="entry name" value="filamin-C isoform X1"/>
    <property type="match status" value="1"/>
</dbReference>
<dbReference type="PROSITE" id="PS00019">
    <property type="entry name" value="ACTININ_1"/>
    <property type="match status" value="1"/>
</dbReference>